<keyword evidence="3" id="KW-1185">Reference proteome</keyword>
<proteinExistence type="predicted"/>
<protein>
    <recommendedName>
        <fullName evidence="4">F-box domain-containing protein</fullName>
    </recommendedName>
</protein>
<dbReference type="Proteomes" id="UP001148614">
    <property type="component" value="Unassembled WGS sequence"/>
</dbReference>
<evidence type="ECO:0000313" key="3">
    <source>
        <dbReference type="Proteomes" id="UP001148614"/>
    </source>
</evidence>
<organism evidence="2 3">
    <name type="scientific">Xylaria arbuscula</name>
    <dbReference type="NCBI Taxonomy" id="114810"/>
    <lineage>
        <taxon>Eukaryota</taxon>
        <taxon>Fungi</taxon>
        <taxon>Dikarya</taxon>
        <taxon>Ascomycota</taxon>
        <taxon>Pezizomycotina</taxon>
        <taxon>Sordariomycetes</taxon>
        <taxon>Xylariomycetidae</taxon>
        <taxon>Xylariales</taxon>
        <taxon>Xylariaceae</taxon>
        <taxon>Xylaria</taxon>
    </lineage>
</organism>
<dbReference type="VEuPathDB" id="FungiDB:F4678DRAFT_415359"/>
<evidence type="ECO:0000256" key="1">
    <source>
        <dbReference type="SAM" id="MobiDB-lite"/>
    </source>
</evidence>
<dbReference type="PANTHER" id="PTHR42085:SF2">
    <property type="entry name" value="F-BOX DOMAIN-CONTAINING PROTEIN"/>
    <property type="match status" value="1"/>
</dbReference>
<accession>A0A9W8TNW0</accession>
<dbReference type="InterPro" id="IPR038883">
    <property type="entry name" value="AN11006-like"/>
</dbReference>
<sequence length="359" mass="42278">MPRKWQKNNKKKKERKKNKNKRESLGLPPKPCHRPQLRTLPSRQPLGSNYDHLLHIDLWVEDRRTKDQRAKKPFRLLDLPSELRLQILSRALPARTLRARARRPEVLAIFLTCRIIYQEAADVFYHETRVNLLLRRGPPGILTEPLNPSSPRLQIRTLNLKIRLMDNIRDFFKTCVPAMREMAEKGKLHTLRLLIAGDWPVIETRADTLVHLSPVLEEVREARAFTVALHFQNFLEFLSNPHIPKVELFVKAHNWFNFWCRFRRHRPRGAPCPRRRWPSPFIDFEVDQQHLLHCWRRARHVQANSATRSLRITPTRQDSTHQVLLSIMQSLEASYALLMQALENVPSQQSDSGSYSQVM</sequence>
<reference evidence="2" key="1">
    <citation type="submission" date="2022-07" db="EMBL/GenBank/DDBJ databases">
        <title>Genome Sequence of Xylaria arbuscula.</title>
        <authorList>
            <person name="Buettner E."/>
        </authorList>
    </citation>
    <scope>NUCLEOTIDE SEQUENCE</scope>
    <source>
        <strain evidence="2">VT107</strain>
    </source>
</reference>
<feature type="compositionally biased region" description="Basic residues" evidence="1">
    <location>
        <begin position="1"/>
        <end position="20"/>
    </location>
</feature>
<evidence type="ECO:0008006" key="4">
    <source>
        <dbReference type="Google" id="ProtNLM"/>
    </source>
</evidence>
<gene>
    <name evidence="2" type="ORF">NPX13_g4195</name>
</gene>
<dbReference type="AlphaFoldDB" id="A0A9W8TNW0"/>
<dbReference type="EMBL" id="JANPWZ010000576">
    <property type="protein sequence ID" value="KAJ3574964.1"/>
    <property type="molecule type" value="Genomic_DNA"/>
</dbReference>
<evidence type="ECO:0000313" key="2">
    <source>
        <dbReference type="EMBL" id="KAJ3574964.1"/>
    </source>
</evidence>
<dbReference type="PANTHER" id="PTHR42085">
    <property type="entry name" value="F-BOX DOMAIN-CONTAINING PROTEIN"/>
    <property type="match status" value="1"/>
</dbReference>
<name>A0A9W8TNW0_9PEZI</name>
<feature type="region of interest" description="Disordered" evidence="1">
    <location>
        <begin position="1"/>
        <end position="44"/>
    </location>
</feature>
<comment type="caution">
    <text evidence="2">The sequence shown here is derived from an EMBL/GenBank/DDBJ whole genome shotgun (WGS) entry which is preliminary data.</text>
</comment>